<dbReference type="Gene3D" id="2.130.10.10">
    <property type="entry name" value="YVTN repeat-like/Quinoprotein amine dehydrogenase"/>
    <property type="match status" value="1"/>
</dbReference>
<dbReference type="PANTHER" id="PTHR40274:SF3">
    <property type="entry name" value="VIRGINIAMYCIN B LYASE"/>
    <property type="match status" value="1"/>
</dbReference>
<keyword evidence="1 2" id="KW-0732">Signal</keyword>
<dbReference type="OrthoDB" id="355609at2"/>
<keyword evidence="6" id="KW-1185">Reference proteome</keyword>
<dbReference type="InterPro" id="IPR011042">
    <property type="entry name" value="6-blade_b-propeller_TolB-like"/>
</dbReference>
<dbReference type="InterPro" id="IPR041286">
    <property type="entry name" value="MBG_2"/>
</dbReference>
<feature type="signal peptide" evidence="2">
    <location>
        <begin position="1"/>
        <end position="24"/>
    </location>
</feature>
<dbReference type="NCBIfam" id="TIGR04131">
    <property type="entry name" value="Bac_Flav_CTERM"/>
    <property type="match status" value="1"/>
</dbReference>
<dbReference type="Gene3D" id="2.120.10.30">
    <property type="entry name" value="TolB, C-terminal domain"/>
    <property type="match status" value="4"/>
</dbReference>
<feature type="domain" description="SbsA Ig-like" evidence="3">
    <location>
        <begin position="2152"/>
        <end position="2260"/>
    </location>
</feature>
<feature type="domain" description="SbsA Ig-like" evidence="3">
    <location>
        <begin position="813"/>
        <end position="919"/>
    </location>
</feature>
<dbReference type="SUPFAM" id="SSF101898">
    <property type="entry name" value="NHL repeat"/>
    <property type="match status" value="3"/>
</dbReference>
<evidence type="ECO:0000313" key="6">
    <source>
        <dbReference type="Proteomes" id="UP000295499"/>
    </source>
</evidence>
<dbReference type="PANTHER" id="PTHR40274">
    <property type="entry name" value="VIRGINIAMYCIN B LYASE"/>
    <property type="match status" value="1"/>
</dbReference>
<dbReference type="EMBL" id="SNWM01000008">
    <property type="protein sequence ID" value="TDO19063.1"/>
    <property type="molecule type" value="Genomic_DNA"/>
</dbReference>
<dbReference type="Gene3D" id="3.30.160.710">
    <property type="match status" value="1"/>
</dbReference>
<proteinExistence type="predicted"/>
<organism evidence="5 6">
    <name type="scientific">Pedobacter duraquae</name>
    <dbReference type="NCBI Taxonomy" id="425511"/>
    <lineage>
        <taxon>Bacteria</taxon>
        <taxon>Pseudomonadati</taxon>
        <taxon>Bacteroidota</taxon>
        <taxon>Sphingobacteriia</taxon>
        <taxon>Sphingobacteriales</taxon>
        <taxon>Sphingobacteriaceae</taxon>
        <taxon>Pedobacter</taxon>
    </lineage>
</organism>
<dbReference type="GO" id="GO:0005509">
    <property type="term" value="F:calcium ion binding"/>
    <property type="evidence" value="ECO:0007669"/>
    <property type="project" value="InterPro"/>
</dbReference>
<evidence type="ECO:0000256" key="1">
    <source>
        <dbReference type="ARBA" id="ARBA00022729"/>
    </source>
</evidence>
<accession>A0A4R6IA40</accession>
<feature type="domain" description="MBG" evidence="4">
    <location>
        <begin position="2658"/>
        <end position="2724"/>
    </location>
</feature>
<sequence>MNKFYKSRVNYPLFLLLLLCFGLAKEVKGQGAAVAFSSVPITTAKVGVPYRYPLVAAGGNGVISFTGTALPSWLKVETMAISVFASNIAAPSAIAEDAIGNIYVTERSGTNIYKVAPDGSKVIFTNKSIEDVYGMVIKGSNIYLSYVSRGVTRIDMEHLEQGEVTIFSGNGSAGLALKGDDLYVALYSDGKIIKINPEITNQSYTSAMDFVTDINVPWGLSFDKAGHLIYTELGTRSVLRFDGTVKTTLLESLPEDPSSAILGQDDHIFVSFNVGSGVKRYAAGSNVGTVVFFSQEASSVSAMYMASSGSIVFSAVDLATVYKLNFSSSLGGTPAYGDIGLSSIALTATDGATTDGQNFGITVAEPDPLVVTATNPYNHAIGVTQKQDISLRFSESIKKGTGNITIRKKADNSIAEVIPVTAANVLITGKTVTINPVADLGFEVNYYITIEPATFKSIWDTPYAGISDAAGLTFSTLAYLPIVFTSRPATTAVVGVPYQYNLVVTGGFGDFEFRESTIPKWLTLNPGTATAFGEPVANTSAIAADAEGNIYIADSDTKIYKISADGDRTEAASKLSGPVSYMAIKENYIYLSYIYGGLMRVNLEHPREESVIISSATTAGIAFKGNDLYAALPNESKIVRINLADPTQVTDYVTNVVYPLGIAFNKSGELIFVEQGNSNVSKFDGVKRKTLLTRPNVGLSNISVDQYDNLYFKASNSEGIYSVEKFSPETNLSMRIYASRDGYLLGTAMNKSSFFVLEGYTWQVFRFKLFDGLTGTPRYNDAGTNAVNLNVTDGITNQNQQFEITIAKPALVTLTGTLPEHNAADVAAMQDISLSFSEKIVKGTGNIVIRKVSDDTVVETIPVSGANVYTADKTLFVNPDNNLAFNTSYYVMLDATAVTTVWGTPFAGITSKETFAFKTTLYVPPLYTSTPITVASVDVPYKYTIDARDGNNGRSSFSVTTLPSWLTLKDGEAVAFGSTIGNPTAIVTDEHGDSYVFGDGKNIYKITADGNTSVFFTRPFTRVINALAIHGDYLYLSEEQGEGVYRISLPHPESGQTQVLNYYRAYGLAFRDNDLYVSLEDRGKVIKLDPDLANQEYAASMDYLSGLQSPTVISFNTKGELYIVEVSNNRISRFDGKRMFTVLTDNEHSFQDLKLDKQDNLYISIAYSKLILKYNEASALKESILASQEDVSGLGISSSGALIYGVPSLNQVFKVPVGRLLTGIPRLKDIGDHKVVINLSDGLTNIPQEFDIAVSNPNLPTLTSLTPVNLAKHAGLTEDIVLSFDQPVVAGAGNIVISDANGLVETIPVGSTGVTIAGNIVTINPQANFVVDGHYGVVVEPGAFKDVSGRLFPGILTGAYQFSAGINLPPVFSSVAATSIPVGQPYSYAVAATDENGDELRYSAPTLPTWLKWKAETPVTRNTNLDNPEWLTSDGTGHIYAANYQGVIYNITVPGVTEVLTTVNGGVSAMVSKGQYLYVINYGNILRIDVNNPSGVADVIFTADNMGGMVFKGDYLYVALSSANRVIRINPSVLNQTYSAAMDYMAGASPGLLAFNKSGDLYVVDKENGNIWKFDGRVLTKLPGLTGFQSQIAIDAEDNVYFYGNAGIIKYAAESSTPESVYENNNYYKGLVATSSGSLLASEYYSNQIVEIKPNGILYGTPDQGDVGIHAIAIDVTDGSAVVKQEFTIEVLDETPPEIKLLNPKNGSVTASVQQNIVLTFTEKVVAGSGKIIIKDDADHLVETITVPSLQVRFSGNTVTIDPAANFAPQKKYFVSVETTVLKDAYNNVLAAGLLSQGDYQFTTAVNSAPLFVSNPVITATENVPYSYILAASDVNDDLLTFAASKLPSWLTMKTGKAGFTDFGSPIAAPRGMAQDAAGNIYVGQRYGNKIYKINPDGKTTEFATRGDGEMAALAIYGRYLYISYTSGGTPAARTVYRGGITRINLENPIEEQNVFSGFGSFGMAFHDGDLYFAVPDQNKVFKINPEKLDQYYDQPIPVISTTMPVGVAFNKVGDLFVSGIDGSISRFTEQSLISRITGLEGSLSLLMIDPSDNVYVGTQDGGKIYKVLSGSEVATVVSTGGLNATVWGMATTASGTLLVADQETNAVYKIESGAVLSGTAPHDDQKVFPVSIDVSDGLATANQSFNITVADPNPPILTTLSPLNNAVGVTLKQELVLTFNETVAAGTGVVLVKSSAGNIELSVDIASAVIAGNTVTIKTTSGLPANANLYINVASGVIKDLSGNNYAGISNQTDFTFKTTKAESAITLAATATATYGDADIAPVMTSTNVSGPVVLESSDPLVATIEAGKVHILKAGVVTITARQAEDELFFAAAPKQQILTIGRLPLIVTPLATTKIYGSSDPVLAYTLSAALKGSDRLTGALARTAGIAVNTYDITLGDLGNVNYVLTLAAAKMAITPKPITVAATSGLTKAYGDADPVFSYALAAGSTLESGDVFSGTIGRSAGEESGTYGYTIGNLSAGANYSITLAAGTFTISPKAVIVVTAIAKSKVYGAADPVFTYTSEPSLASITGSLSREAGENAGSYTIGQGTLSVGGNYVLVFKSAAKMTITPKPITVAATSGLTKAYGAADPVFSYALAAGSTLESGDVFSGTIGRSAGEEPGSYGYTIDNLSAGANYSITLAAGNFTITPKAVIVVTAIAKSKVYGAADPVFTYTSEPSLASITGSLSREAGENAGSYAIGQGTLSVGGNYVLVFKSAVLQIEKRALVITAENKTKVAGSVNPELTATFAGFVNSETKAVLTTQPVLSTTAITSSAAGNYAITATGAAAGNYNISYVNGVMTVNPDVIIVTPVVVNMAPTLAAIANQIICYTANAQAVALSDISAGEATQTVALTVSSNNAGLFDALSVARGNGNAGTLTYRLKAGAAGAATVTVTVRDNGGTDNGGVDVTTRSFTITVNAIPIVAISSDKGLSISKGDRVVLTATGGVSYSWRNAAGIVSGQNTAVLTVRPDVTATYEVTATNAGGCAEVQTITIEVVSDYIAVKATNLMTPNGDGKNDFFVIDNIDKYPGNVLKVFDRGGRVLFEKKDYDNSFDATIKGSPLKEGTYYYIIDFGPGQLKKKGFITVVRDN</sequence>
<dbReference type="Pfam" id="PF18676">
    <property type="entry name" value="MBG_2"/>
    <property type="match status" value="6"/>
</dbReference>
<feature type="domain" description="MBG" evidence="4">
    <location>
        <begin position="2424"/>
        <end position="2497"/>
    </location>
</feature>
<dbReference type="SUPFAM" id="SSF49313">
    <property type="entry name" value="Cadherin-like"/>
    <property type="match status" value="1"/>
</dbReference>
<feature type="chain" id="PRO_5020731943" evidence="2">
    <location>
        <begin position="25"/>
        <end position="3096"/>
    </location>
</feature>
<dbReference type="GO" id="GO:0016020">
    <property type="term" value="C:membrane"/>
    <property type="evidence" value="ECO:0007669"/>
    <property type="project" value="InterPro"/>
</dbReference>
<feature type="domain" description="SbsA Ig-like" evidence="3">
    <location>
        <begin position="1693"/>
        <end position="1804"/>
    </location>
</feature>
<comment type="caution">
    <text evidence="5">The sequence shown here is derived from an EMBL/GenBank/DDBJ whole genome shotgun (WGS) entry which is preliminary data.</text>
</comment>
<evidence type="ECO:0000256" key="2">
    <source>
        <dbReference type="SAM" id="SignalP"/>
    </source>
</evidence>
<dbReference type="InterPro" id="IPR026341">
    <property type="entry name" value="T9SS_type_B"/>
</dbReference>
<dbReference type="SUPFAM" id="SSF63829">
    <property type="entry name" value="Calcium-dependent phosphotriesterase"/>
    <property type="match status" value="3"/>
</dbReference>
<protein>
    <submittedName>
        <fullName evidence="5">Gliding motility-associated-like protein</fullName>
    </submittedName>
</protein>
<evidence type="ECO:0000259" key="3">
    <source>
        <dbReference type="Pfam" id="PF13205"/>
    </source>
</evidence>
<feature type="domain" description="MBG" evidence="4">
    <location>
        <begin position="2578"/>
        <end position="2651"/>
    </location>
</feature>
<dbReference type="Pfam" id="PF13205">
    <property type="entry name" value="Big_5"/>
    <property type="match status" value="5"/>
</dbReference>
<dbReference type="InterPro" id="IPR014755">
    <property type="entry name" value="Cu-Rt/internalin_Ig-like"/>
</dbReference>
<evidence type="ECO:0000313" key="5">
    <source>
        <dbReference type="EMBL" id="TDO19063.1"/>
    </source>
</evidence>
<dbReference type="Pfam" id="PF13585">
    <property type="entry name" value="CHU_C"/>
    <property type="match status" value="1"/>
</dbReference>
<dbReference type="InterPro" id="IPR051344">
    <property type="entry name" value="Vgb"/>
</dbReference>
<dbReference type="Proteomes" id="UP000295499">
    <property type="component" value="Unassembled WGS sequence"/>
</dbReference>
<reference evidence="5 6" key="1">
    <citation type="submission" date="2019-03" db="EMBL/GenBank/DDBJ databases">
        <title>Genomic Encyclopedia of Archaeal and Bacterial Type Strains, Phase II (KMG-II): from individual species to whole genera.</title>
        <authorList>
            <person name="Goeker M."/>
        </authorList>
    </citation>
    <scope>NUCLEOTIDE SEQUENCE [LARGE SCALE GENOMIC DNA]</scope>
    <source>
        <strain evidence="5 6">DSM 19034</strain>
    </source>
</reference>
<feature type="domain" description="MBG" evidence="4">
    <location>
        <begin position="2349"/>
        <end position="2416"/>
    </location>
</feature>
<dbReference type="InterPro" id="IPR013783">
    <property type="entry name" value="Ig-like_fold"/>
</dbReference>
<dbReference type="InterPro" id="IPR015919">
    <property type="entry name" value="Cadherin-like_sf"/>
</dbReference>
<dbReference type="RefSeq" id="WP_133559274.1">
    <property type="nucleotide sequence ID" value="NZ_SNWM01000008.1"/>
</dbReference>
<name>A0A4R6IA40_9SPHI</name>
<gene>
    <name evidence="5" type="ORF">CLV32_4686</name>
</gene>
<feature type="domain" description="MBG" evidence="4">
    <location>
        <begin position="2504"/>
        <end position="2567"/>
    </location>
</feature>
<dbReference type="Gene3D" id="2.60.40.1220">
    <property type="match status" value="1"/>
</dbReference>
<feature type="domain" description="SbsA Ig-like" evidence="3">
    <location>
        <begin position="1260"/>
        <end position="1362"/>
    </location>
</feature>
<evidence type="ECO:0000259" key="4">
    <source>
        <dbReference type="Pfam" id="PF18676"/>
    </source>
</evidence>
<dbReference type="Gene3D" id="2.60.40.10">
    <property type="entry name" value="Immunoglobulins"/>
    <property type="match status" value="2"/>
</dbReference>
<feature type="domain" description="SbsA Ig-like" evidence="3">
    <location>
        <begin position="367"/>
        <end position="476"/>
    </location>
</feature>
<dbReference type="InterPro" id="IPR032812">
    <property type="entry name" value="SbsA_Ig"/>
</dbReference>
<feature type="domain" description="MBG" evidence="4">
    <location>
        <begin position="2731"/>
        <end position="2806"/>
    </location>
</feature>
<dbReference type="InterPro" id="IPR015943">
    <property type="entry name" value="WD40/YVTN_repeat-like_dom_sf"/>
</dbReference>